<reference evidence="1" key="1">
    <citation type="submission" date="2023-03" db="EMBL/GenBank/DDBJ databases">
        <authorList>
            <person name="Shen W."/>
            <person name="Cai J."/>
        </authorList>
    </citation>
    <scope>NUCLEOTIDE SEQUENCE</scope>
    <source>
        <strain evidence="1">P69-2</strain>
    </source>
</reference>
<accession>A0AAE4I2E8</accession>
<dbReference type="Proteomes" id="UP001180842">
    <property type="component" value="Unassembled WGS sequence"/>
</dbReference>
<gene>
    <name evidence="1" type="ORF">P7H00_05565</name>
</gene>
<comment type="caution">
    <text evidence="1">The sequence shown here is derived from an EMBL/GenBank/DDBJ whole genome shotgun (WGS) entry which is preliminary data.</text>
</comment>
<dbReference type="AlphaFoldDB" id="A0AAE4I2E8"/>
<proteinExistence type="predicted"/>
<evidence type="ECO:0000313" key="2">
    <source>
        <dbReference type="Proteomes" id="UP001180842"/>
    </source>
</evidence>
<dbReference type="RefSeq" id="WP_067622300.1">
    <property type="nucleotide sequence ID" value="NZ_BAAAXL010000013.1"/>
</dbReference>
<dbReference type="EMBL" id="JARQAI010000005">
    <property type="protein sequence ID" value="MDT2736604.1"/>
    <property type="molecule type" value="Genomic_DNA"/>
</dbReference>
<sequence length="188" mass="22001">MLKHLMLIKEKALICWRGFIKIVSENERRSLLIAASLVVVALIFSASAAFAQKTIRQDQLNELVFASLKSDHLIPLEFQAVDQKVKETKAVSIMFSQPKGTSFENILTILADPNQQMMLNRKFYYYPLVYDSQKIAQKYQLDPRQVTFIFFQNGQEKNRFVVENLRDLNNEFIPELNRLPMWKLNKQK</sequence>
<name>A0AAE4I2E8_9ENTE</name>
<organism evidence="1 2">
    <name type="scientific">Enterococcus pseudoavium</name>
    <dbReference type="NCBI Taxonomy" id="44007"/>
    <lineage>
        <taxon>Bacteria</taxon>
        <taxon>Bacillati</taxon>
        <taxon>Bacillota</taxon>
        <taxon>Bacilli</taxon>
        <taxon>Lactobacillales</taxon>
        <taxon>Enterococcaceae</taxon>
        <taxon>Enterococcus</taxon>
    </lineage>
</organism>
<protein>
    <submittedName>
        <fullName evidence="1">Uncharacterized protein</fullName>
    </submittedName>
</protein>
<evidence type="ECO:0000313" key="1">
    <source>
        <dbReference type="EMBL" id="MDT2736604.1"/>
    </source>
</evidence>